<sequence length="1085" mass="116918">MAMSSNWSQAGPPPIYNGGHSQRTQPKSAPPPSCFVCNGPHFVVNCPTRVQSQNTNGPSAIAGYPGPAPNYAPQSGQWENGQGGAVQNSYGYSQRPAPAPQQYPPPPVQQQQYNNNAGSYGAPNDSGPPAQQYGYGDGSDYPPPYQQYGRPTTVQPPSYTGGHSAGPPKTTFQPPAPHNHAQACRQRSESLPVTIGPYHGTKGPPQPIQWNRPSPSPSCYPQQSGFQANRPMRSESVASRMSSQSQTPQVPEIDTRTGSIQPPPTVPASTPTHSSQKHEHLGYNGSQSNMKSLPDPDSDVAMSLDSRAASPQAYSRASTPYGQYDRRESEISPPGTSPRGSAILNSLLDHLNYPEAVGAVNKSPTKVLTTEEATAAVVEKDRLDLDMKDAQDFNWEYKKIFNPPPPFEFVALAQPIEGKYGVATPVPLLTEKNRRSVSRYVRLENIKDYKKPVRSQSQWLYLKEDPGFAEVVLDGPLIPLAEVRVWMAERHGEVPLPSEAPKSPVTAPAVFPPGYSTPYKEEFSTPQQPPARKRARSTASADGGGGTMQVDCSAESNMPKKKIKHEAHDENIVMDVIADIQAAPGTPTLARAGCDPVDENDPWAPQPGETADPGHINTEDDAEAILASLGVTGSAKPVRRQSMSHDTVDGNATGEGKMGSEERNMNGSEFQASGIPLPKITSPRSLSQMTNDYQQVVTSKQSAPSSQGFDGPPQSQQPTVMLPPVQGPLAQIQYPNYSFPQAGHAPPLLSQQGPLSQPLGQNMTNYGPSPQAQGYKQPGPYQNGPPQNHFGNGYGPPNQYQAAHPPLQHRNQYQQPCSQNPGPPQQGYGSYQNQQLPQQNPFDNGMPQAQYLPQNYQANEPYLQAQVPYGAPPPQNLGPGTATFGQPQDQWGPGLQSLPQNQAVYGGQPQQQPAYAEGHSAGCSFQNCHPQANHQQIGNQQAPQHIHTQQTGPPQQNQASHQPNGEPQTHPPRHDSGYASFLDSYSNGHPKPGNDGEMDGPSDDRPITAVSALRAEFAGGQGDNSASASEDDGNLSPISREVLGKLNGTYKKPEPMRQPDDGGTGVRRKPKRPQPSVAPAYSRRW</sequence>
<feature type="compositionally biased region" description="Pro residues" evidence="1">
    <location>
        <begin position="97"/>
        <end position="108"/>
    </location>
</feature>
<feature type="region of interest" description="Disordered" evidence="1">
    <location>
        <begin position="595"/>
        <end position="616"/>
    </location>
</feature>
<proteinExistence type="predicted"/>
<dbReference type="Proteomes" id="UP000887226">
    <property type="component" value="Unassembled WGS sequence"/>
</dbReference>
<feature type="compositionally biased region" description="Polar residues" evidence="1">
    <location>
        <begin position="809"/>
        <end position="820"/>
    </location>
</feature>
<feature type="compositionally biased region" description="Polar residues" evidence="1">
    <location>
        <begin position="897"/>
        <end position="913"/>
    </location>
</feature>
<dbReference type="AlphaFoldDB" id="A0A9P7Z424"/>
<feature type="compositionally biased region" description="Polar residues" evidence="1">
    <location>
        <begin position="312"/>
        <end position="321"/>
    </location>
</feature>
<evidence type="ECO:0000313" key="2">
    <source>
        <dbReference type="EMBL" id="KAG9245209.1"/>
    </source>
</evidence>
<feature type="compositionally biased region" description="Polar residues" evidence="1">
    <location>
        <begin position="149"/>
        <end position="158"/>
    </location>
</feature>
<organism evidence="2 3">
    <name type="scientific">Calycina marina</name>
    <dbReference type="NCBI Taxonomy" id="1763456"/>
    <lineage>
        <taxon>Eukaryota</taxon>
        <taxon>Fungi</taxon>
        <taxon>Dikarya</taxon>
        <taxon>Ascomycota</taxon>
        <taxon>Pezizomycotina</taxon>
        <taxon>Leotiomycetes</taxon>
        <taxon>Helotiales</taxon>
        <taxon>Pezizellaceae</taxon>
        <taxon>Calycina</taxon>
    </lineage>
</organism>
<feature type="compositionally biased region" description="Low complexity" evidence="1">
    <location>
        <begin position="60"/>
        <end position="73"/>
    </location>
</feature>
<feature type="compositionally biased region" description="Polar residues" evidence="1">
    <location>
        <begin position="74"/>
        <end position="91"/>
    </location>
</feature>
<feature type="region of interest" description="Disordered" evidence="1">
    <location>
        <begin position="520"/>
        <end position="552"/>
    </location>
</feature>
<evidence type="ECO:0000313" key="3">
    <source>
        <dbReference type="Proteomes" id="UP000887226"/>
    </source>
</evidence>
<feature type="region of interest" description="Disordered" evidence="1">
    <location>
        <begin position="633"/>
        <end position="849"/>
    </location>
</feature>
<comment type="caution">
    <text evidence="2">The sequence shown here is derived from an EMBL/GenBank/DDBJ whole genome shotgun (WGS) entry which is preliminary data.</text>
</comment>
<feature type="compositionally biased region" description="Polar residues" evidence="1">
    <location>
        <begin position="827"/>
        <end position="842"/>
    </location>
</feature>
<feature type="compositionally biased region" description="Polar residues" evidence="1">
    <location>
        <begin position="48"/>
        <end position="58"/>
    </location>
</feature>
<gene>
    <name evidence="2" type="ORF">BJ878DRAFT_31078</name>
</gene>
<feature type="compositionally biased region" description="Polar residues" evidence="1">
    <location>
        <begin position="682"/>
        <end position="719"/>
    </location>
</feature>
<feature type="region of interest" description="Disordered" evidence="1">
    <location>
        <begin position="866"/>
        <end position="1085"/>
    </location>
</feature>
<feature type="compositionally biased region" description="Low complexity" evidence="1">
    <location>
        <begin position="746"/>
        <end position="761"/>
    </location>
</feature>
<accession>A0A9P7Z424</accession>
<feature type="compositionally biased region" description="Polar residues" evidence="1">
    <location>
        <begin position="762"/>
        <end position="772"/>
    </location>
</feature>
<keyword evidence="3" id="KW-1185">Reference proteome</keyword>
<feature type="compositionally biased region" description="Polar residues" evidence="1">
    <location>
        <begin position="923"/>
        <end position="967"/>
    </location>
</feature>
<dbReference type="OrthoDB" id="3550095at2759"/>
<reference evidence="2" key="1">
    <citation type="journal article" date="2021" name="IMA Fungus">
        <title>Genomic characterization of three marine fungi, including Emericellopsis atlantica sp. nov. with signatures of a generalist lifestyle and marine biomass degradation.</title>
        <authorList>
            <person name="Hagestad O.C."/>
            <person name="Hou L."/>
            <person name="Andersen J.H."/>
            <person name="Hansen E.H."/>
            <person name="Altermark B."/>
            <person name="Li C."/>
            <person name="Kuhnert E."/>
            <person name="Cox R.J."/>
            <person name="Crous P.W."/>
            <person name="Spatafora J.W."/>
            <person name="Lail K."/>
            <person name="Amirebrahimi M."/>
            <person name="Lipzen A."/>
            <person name="Pangilinan J."/>
            <person name="Andreopoulos W."/>
            <person name="Hayes R.D."/>
            <person name="Ng V."/>
            <person name="Grigoriev I.V."/>
            <person name="Jackson S.A."/>
            <person name="Sutton T.D.S."/>
            <person name="Dobson A.D.W."/>
            <person name="Rama T."/>
        </authorList>
    </citation>
    <scope>NUCLEOTIDE SEQUENCE</scope>
    <source>
        <strain evidence="2">TRa3180A</strain>
    </source>
</reference>
<feature type="compositionally biased region" description="Low complexity" evidence="1">
    <location>
        <begin position="773"/>
        <end position="788"/>
    </location>
</feature>
<dbReference type="EMBL" id="MU253859">
    <property type="protein sequence ID" value="KAG9245209.1"/>
    <property type="molecule type" value="Genomic_DNA"/>
</dbReference>
<feature type="region of interest" description="Disordered" evidence="1">
    <location>
        <begin position="1"/>
        <end position="34"/>
    </location>
</feature>
<feature type="compositionally biased region" description="Basic and acidic residues" evidence="1">
    <location>
        <begin position="1051"/>
        <end position="1060"/>
    </location>
</feature>
<feature type="region of interest" description="Disordered" evidence="1">
    <location>
        <begin position="48"/>
        <end position="338"/>
    </location>
</feature>
<feature type="compositionally biased region" description="Polar residues" evidence="1">
    <location>
        <begin position="236"/>
        <end position="249"/>
    </location>
</feature>
<name>A0A9P7Z424_9HELO</name>
<evidence type="ECO:0000256" key="1">
    <source>
        <dbReference type="SAM" id="MobiDB-lite"/>
    </source>
</evidence>
<protein>
    <submittedName>
        <fullName evidence="2">Uncharacterized protein</fullName>
    </submittedName>
</protein>